<keyword evidence="7" id="KW-1185">Reference proteome</keyword>
<keyword evidence="3" id="KW-0479">Metal-binding</keyword>
<evidence type="ECO:0000256" key="4">
    <source>
        <dbReference type="ARBA" id="ARBA00022837"/>
    </source>
</evidence>
<protein>
    <recommendedName>
        <fullName evidence="5">Archease domain-containing protein</fullName>
    </recommendedName>
</protein>
<evidence type="ECO:0000256" key="2">
    <source>
        <dbReference type="ARBA" id="ARBA00022694"/>
    </source>
</evidence>
<dbReference type="Proteomes" id="UP000001052">
    <property type="component" value="Chromosome"/>
</dbReference>
<evidence type="ECO:0000256" key="3">
    <source>
        <dbReference type="ARBA" id="ARBA00022723"/>
    </source>
</evidence>
<name>C8X009_DESRD</name>
<feature type="domain" description="Archease" evidence="5">
    <location>
        <begin position="6"/>
        <end position="140"/>
    </location>
</feature>
<evidence type="ECO:0000256" key="1">
    <source>
        <dbReference type="ARBA" id="ARBA00007963"/>
    </source>
</evidence>
<dbReference type="GO" id="GO:0046872">
    <property type="term" value="F:metal ion binding"/>
    <property type="evidence" value="ECO:0007669"/>
    <property type="project" value="UniProtKB-KW"/>
</dbReference>
<keyword evidence="2" id="KW-0819">tRNA processing</keyword>
<evidence type="ECO:0000259" key="5">
    <source>
        <dbReference type="Pfam" id="PF01951"/>
    </source>
</evidence>
<dbReference type="InterPro" id="IPR036820">
    <property type="entry name" value="Archease_dom_sf"/>
</dbReference>
<dbReference type="AlphaFoldDB" id="C8X009"/>
<gene>
    <name evidence="6" type="ordered locus">Dret_0332</name>
</gene>
<comment type="similarity">
    <text evidence="1">Belongs to the archease family.</text>
</comment>
<dbReference type="RefSeq" id="WP_015750793.1">
    <property type="nucleotide sequence ID" value="NC_013223.1"/>
</dbReference>
<dbReference type="InterPro" id="IPR002804">
    <property type="entry name" value="Archease"/>
</dbReference>
<keyword evidence="4" id="KW-0106">Calcium</keyword>
<reference evidence="7" key="1">
    <citation type="submission" date="2009-09" db="EMBL/GenBank/DDBJ databases">
        <title>The complete chromosome of Desulfohalobium retbaense DSM 5692.</title>
        <authorList>
            <consortium name="US DOE Joint Genome Institute (JGI-PGF)"/>
            <person name="Lucas S."/>
            <person name="Copeland A."/>
            <person name="Lapidus A."/>
            <person name="Glavina del Rio T."/>
            <person name="Dalin E."/>
            <person name="Tice H."/>
            <person name="Bruce D."/>
            <person name="Goodwin L."/>
            <person name="Pitluck S."/>
            <person name="Kyrpides N."/>
            <person name="Mavromatis K."/>
            <person name="Ivanova N."/>
            <person name="Mikhailova N."/>
            <person name="Munk A.C."/>
            <person name="Brettin T."/>
            <person name="Detter J.C."/>
            <person name="Han C."/>
            <person name="Tapia R."/>
            <person name="Larimer F."/>
            <person name="Land M."/>
            <person name="Hauser L."/>
            <person name="Markowitz V."/>
            <person name="Cheng J.-F."/>
            <person name="Hugenholtz P."/>
            <person name="Woyke T."/>
            <person name="Wu D."/>
            <person name="Spring S."/>
            <person name="Klenk H.-P."/>
            <person name="Eisen J.A."/>
        </authorList>
    </citation>
    <scope>NUCLEOTIDE SEQUENCE [LARGE SCALE GENOMIC DNA]</scope>
    <source>
        <strain evidence="7">DSM 5692</strain>
    </source>
</reference>
<dbReference type="Gene3D" id="3.55.10.10">
    <property type="entry name" value="Archease domain"/>
    <property type="match status" value="1"/>
</dbReference>
<evidence type="ECO:0000313" key="7">
    <source>
        <dbReference type="Proteomes" id="UP000001052"/>
    </source>
</evidence>
<dbReference type="HOGENOM" id="CLU_111362_1_1_7"/>
<evidence type="ECO:0000313" key="6">
    <source>
        <dbReference type="EMBL" id="ACV67634.1"/>
    </source>
</evidence>
<dbReference type="STRING" id="485915.Dret_0332"/>
<accession>C8X009</accession>
<dbReference type="PANTHER" id="PTHR12682">
    <property type="entry name" value="ARCHEASE"/>
    <property type="match status" value="1"/>
</dbReference>
<reference evidence="6 7" key="2">
    <citation type="journal article" date="2010" name="Stand. Genomic Sci.">
        <title>Complete genome sequence of Desulfohalobium retbaense type strain (HR(100)).</title>
        <authorList>
            <person name="Spring S."/>
            <person name="Nolan M."/>
            <person name="Lapidus A."/>
            <person name="Glavina Del Rio T."/>
            <person name="Copeland A."/>
            <person name="Tice H."/>
            <person name="Cheng J.F."/>
            <person name="Lucas S."/>
            <person name="Land M."/>
            <person name="Chen F."/>
            <person name="Bruce D."/>
            <person name="Goodwin L."/>
            <person name="Pitluck S."/>
            <person name="Ivanova N."/>
            <person name="Mavromatis K."/>
            <person name="Mikhailova N."/>
            <person name="Pati A."/>
            <person name="Chen A."/>
            <person name="Palaniappan K."/>
            <person name="Hauser L."/>
            <person name="Chang Y.J."/>
            <person name="Jeffries C.D."/>
            <person name="Munk C."/>
            <person name="Kiss H."/>
            <person name="Chain P."/>
            <person name="Han C."/>
            <person name="Brettin T."/>
            <person name="Detter J.C."/>
            <person name="Schuler E."/>
            <person name="Goker M."/>
            <person name="Rohde M."/>
            <person name="Bristow J."/>
            <person name="Eisen J.A."/>
            <person name="Markowitz V."/>
            <person name="Hugenholtz P."/>
            <person name="Kyrpides N.C."/>
            <person name="Klenk H.P."/>
        </authorList>
    </citation>
    <scope>NUCLEOTIDE SEQUENCE [LARGE SCALE GENOMIC DNA]</scope>
    <source>
        <strain evidence="6 7">DSM 5692</strain>
    </source>
</reference>
<dbReference type="SUPFAM" id="SSF69819">
    <property type="entry name" value="MTH1598-like"/>
    <property type="match status" value="1"/>
</dbReference>
<dbReference type="eggNOG" id="COG1371">
    <property type="taxonomic scope" value="Bacteria"/>
</dbReference>
<dbReference type="PANTHER" id="PTHR12682:SF11">
    <property type="entry name" value="PROTEIN ARCHEASE"/>
    <property type="match status" value="1"/>
</dbReference>
<dbReference type="GO" id="GO:0008033">
    <property type="term" value="P:tRNA processing"/>
    <property type="evidence" value="ECO:0007669"/>
    <property type="project" value="UniProtKB-KW"/>
</dbReference>
<dbReference type="KEGG" id="drt:Dret_0332"/>
<sequence>MATAGWSTFDHGADIGIRGWGASLEGAFAQAAVALMSLMDGSWERVQPQQSFELQVTSYDVEGLFVAWINGLLAEAELRKMVFCSFVPTIAGTTLSATVWGEPVAVREHEWGVEVKGATFSELFAGRQNDGWAAQCVVDV</sequence>
<proteinExistence type="inferred from homology"/>
<dbReference type="Pfam" id="PF01951">
    <property type="entry name" value="Archease"/>
    <property type="match status" value="1"/>
</dbReference>
<organism evidence="6 7">
    <name type="scientific">Desulfohalobium retbaense (strain ATCC 49708 / DSM 5692 / JCM 16813 / HR100)</name>
    <dbReference type="NCBI Taxonomy" id="485915"/>
    <lineage>
        <taxon>Bacteria</taxon>
        <taxon>Pseudomonadati</taxon>
        <taxon>Thermodesulfobacteriota</taxon>
        <taxon>Desulfovibrionia</taxon>
        <taxon>Desulfovibrionales</taxon>
        <taxon>Desulfohalobiaceae</taxon>
        <taxon>Desulfohalobium</taxon>
    </lineage>
</organism>
<dbReference type="InterPro" id="IPR023572">
    <property type="entry name" value="Archease_dom"/>
</dbReference>
<dbReference type="EMBL" id="CP001734">
    <property type="protein sequence ID" value="ACV67634.1"/>
    <property type="molecule type" value="Genomic_DNA"/>
</dbReference>